<dbReference type="OrthoDB" id="8144at10239"/>
<evidence type="ECO:0000313" key="1">
    <source>
        <dbReference type="EMBL" id="ASU03570.1"/>
    </source>
</evidence>
<reference evidence="2" key="1">
    <citation type="submission" date="2017-07" db="EMBL/GenBank/DDBJ databases">
        <authorList>
            <person name="Putnam M.J."/>
            <person name="Sharma R."/>
            <person name="Kruger J.L."/>
            <person name="Berg J.A."/>
            <person name="Payne A.M."/>
            <person name="Fajardo C.P."/>
            <person name="Breakwell D.P."/>
            <person name="Hope S."/>
            <person name="Grose J.H."/>
        </authorList>
    </citation>
    <scope>NUCLEOTIDE SEQUENCE [LARGE SCALE GENOMIC DNA]</scope>
</reference>
<dbReference type="Proteomes" id="UP000225553">
    <property type="component" value="Segment"/>
</dbReference>
<evidence type="ECO:0000313" key="2">
    <source>
        <dbReference type="Proteomes" id="UP000225553"/>
    </source>
</evidence>
<sequence>MDDLRVLDFDVLGTNPKNYIRDETIPLTDKTCPWVIPNGAPFFGTDVELYDERGALIPPRLYSFVADFIPFSELTGKAVWSFIELDESIREKNAFITVNYRSIGAYFVPRNQLEDWLEKIKTGIIPVGWEKVYGLPLTYNPSWHIHSAITEIGDWYELTWFFEALTNIRLTRDPQLDININSVVDTAYKDMLRIKDAQLQRLVDHDHNYHDPHGTDKSHLQLGNRDNYRVATAAEEAEGKRNDVLSTPRGARLKIQSLIPDTEKLMQNGVLPISLLGGGDFIPPTIDGSFEGIGSDSESTGFCLENNGRLMLLTRHFDGRNAGLFFSFVDNYKANPNANTIIFTGYKYANQYISADGVEADCIIAGSNHKVLMVGKKGTANWYLCLTNGTFNPASHSFIKVDMTNVNLKAFNSPNNPTYYNDALANVHRIGDWIYLIQSTGINGNGPSGSQYFFRIRVSDVLAGNNASWEHVKLTYIDYDGVQRVSFDYYQMLTQQTNAQGKITKAGYYYNPPMDTYSGFYRKFVSYSGEHPTDKNRASLHMIGHTYLTVRLNNNTYTTGPDVDMAYDFNPNTGNMVLQDKAPLCTIDENNVVRDMNGKVMGSPCPFGSDMTFSSGNSASVVLPNGDSLNSNGPDSAKTYPRNFVVMTSPTLTNEWEMTRRSLYAIGNLAATFRYRQHSVIAGPLKNNVYPGCICYASDGEVFTALNQNDNSRGMFFKKVTGPYQLRDEVKMKNYPNAVSRPLTNEVYKANLPPMQTNINMTGTAAQLSSAGREMGDHGMSVAKFINVTLPGNDGKFNGSFDGIEMCWPKTFSRKLNQDLTADYAVTRYYGIRPATLQSLYNNNTPGAIGDKACSIAMFPAENGPMFNGIAIGMMAFVYYVGNSTLRVRLVTFKATIEAANAAHPNVDLITNFQVLATQDGIGKESVLDSSWGIGIQYGTMVPTLQCYRNGNSMDFYWYIGFQFLVAGNTNIACCSGTVNLTSGAISNYEPATANWLPDGSTQQAVPNVGLCLNVFVGNGSSPSAQVAQTVDGSRTFVLASTYPSPLWSVFFKEGTRALINGTKYMLPIGVVDLRDIDPSPANKTFYIYVGVDENGAKYLITKNRLRHNNFLLPAATVVCGEKQVIRIDTRQPFLIGDYILTSDREGGTIPVSTGLPMDEGSFRYIYNSDLI</sequence>
<organism evidence="1 2">
    <name type="scientific">Erwinia phage vB_EamM_RisingSun</name>
    <dbReference type="NCBI Taxonomy" id="2026080"/>
    <lineage>
        <taxon>Viruses</taxon>
        <taxon>Duplodnaviria</taxon>
        <taxon>Heunggongvirae</taxon>
        <taxon>Uroviricota</taxon>
        <taxon>Caudoviricetes</taxon>
        <taxon>Chimalliviridae</taxon>
        <taxon>Risingsunvirus</taxon>
        <taxon>Risingsunvirus risingsun</taxon>
    </lineage>
</organism>
<name>A0A223LHW1_9CAUD</name>
<dbReference type="EMBL" id="MF459646">
    <property type="protein sequence ID" value="ASU03570.1"/>
    <property type="molecule type" value="Genomic_DNA"/>
</dbReference>
<gene>
    <name evidence="1" type="ORF">RISINGSUN_100</name>
</gene>
<proteinExistence type="predicted"/>
<keyword evidence="2" id="KW-1185">Reference proteome</keyword>
<accession>A0A223LHW1</accession>
<protein>
    <submittedName>
        <fullName evidence="1">Putative virion structural protein</fullName>
    </submittedName>
</protein>